<reference evidence="7" key="1">
    <citation type="submission" date="2014-07" db="EMBL/GenBank/DDBJ databases">
        <authorList>
            <person name="Monot Marc"/>
        </authorList>
    </citation>
    <scope>NUCLEOTIDE SEQUENCE</scope>
    <source>
        <strain evidence="7">7032989</strain>
        <strain evidence="6">7032994</strain>
    </source>
</reference>
<feature type="domain" description="Tyr recombinase" evidence="4">
    <location>
        <begin position="62"/>
        <end position="269"/>
    </location>
</feature>
<name>A0A069AU07_CLODI</name>
<evidence type="ECO:0000256" key="1">
    <source>
        <dbReference type="ARBA" id="ARBA00008857"/>
    </source>
</evidence>
<dbReference type="CDD" id="cd01189">
    <property type="entry name" value="INT_ICEBs1_C_like"/>
    <property type="match status" value="1"/>
</dbReference>
<gene>
    <name evidence="7" type="primary">int</name>
    <name evidence="7" type="ORF">BN1095_330167</name>
    <name evidence="5" type="ORF">BN1096_520506</name>
    <name evidence="6" type="ORF">BN1097_630109</name>
</gene>
<evidence type="ECO:0000256" key="3">
    <source>
        <dbReference type="ARBA" id="ARBA00023172"/>
    </source>
</evidence>
<dbReference type="EMBL" id="LK932505">
    <property type="protein sequence ID" value="CDS85835.1"/>
    <property type="molecule type" value="Genomic_DNA"/>
</dbReference>
<dbReference type="GO" id="GO:0003677">
    <property type="term" value="F:DNA binding"/>
    <property type="evidence" value="ECO:0007669"/>
    <property type="project" value="UniProtKB-KW"/>
</dbReference>
<evidence type="ECO:0000313" key="6">
    <source>
        <dbReference type="EMBL" id="CDS87541.1"/>
    </source>
</evidence>
<evidence type="ECO:0000256" key="2">
    <source>
        <dbReference type="ARBA" id="ARBA00023125"/>
    </source>
</evidence>
<accession>A0A069AU07</accession>
<proteinExistence type="inferred from homology"/>
<protein>
    <submittedName>
        <fullName evidence="7">Integrase</fullName>
    </submittedName>
    <submittedName>
        <fullName evidence="6">Transposase</fullName>
    </submittedName>
</protein>
<dbReference type="AlphaFoldDB" id="A0A069AU07"/>
<dbReference type="InterPro" id="IPR050090">
    <property type="entry name" value="Tyrosine_recombinase_XerCD"/>
</dbReference>
<dbReference type="EMBL" id="LK932994">
    <property type="protein sequence ID" value="CDT14555.1"/>
    <property type="molecule type" value="Genomic_DNA"/>
</dbReference>
<dbReference type="EMBL" id="LK932402">
    <property type="protein sequence ID" value="CDS87541.1"/>
    <property type="molecule type" value="Genomic_DNA"/>
</dbReference>
<dbReference type="SUPFAM" id="SSF56349">
    <property type="entry name" value="DNA breaking-rejoining enzymes"/>
    <property type="match status" value="1"/>
</dbReference>
<dbReference type="GO" id="GO:0015074">
    <property type="term" value="P:DNA integration"/>
    <property type="evidence" value="ECO:0007669"/>
    <property type="project" value="InterPro"/>
</dbReference>
<evidence type="ECO:0000313" key="7">
    <source>
        <dbReference type="EMBL" id="CDT14555.1"/>
    </source>
</evidence>
<dbReference type="PROSITE" id="PS51898">
    <property type="entry name" value="TYR_RECOMBINASE"/>
    <property type="match status" value="1"/>
</dbReference>
<keyword evidence="3" id="KW-0233">DNA recombination</keyword>
<organism evidence="7">
    <name type="scientific">Clostridioides difficile</name>
    <name type="common">Peptoclostridium difficile</name>
    <dbReference type="NCBI Taxonomy" id="1496"/>
    <lineage>
        <taxon>Bacteria</taxon>
        <taxon>Bacillati</taxon>
        <taxon>Bacillota</taxon>
        <taxon>Clostridia</taxon>
        <taxon>Peptostreptococcales</taxon>
        <taxon>Peptostreptococcaceae</taxon>
        <taxon>Clostridioides</taxon>
    </lineage>
</organism>
<dbReference type="InterPro" id="IPR011010">
    <property type="entry name" value="DNA_brk_join_enz"/>
</dbReference>
<dbReference type="Pfam" id="PF00589">
    <property type="entry name" value="Phage_integrase"/>
    <property type="match status" value="1"/>
</dbReference>
<keyword evidence="2" id="KW-0238">DNA-binding</keyword>
<sequence length="271" mass="31292">MVKLSDAKSWAIRMSEDGCAYKSIDNYKRSLKASFFMAIQDDCIRKNPFNFQLSDVLEDTTEPKIALTPEQEMGLLSFMESDKTYCKYYDDVVILLETGLRISELCGLTLELDMKNKAIMVDHQLLSDTKIGYYVEVPKTTQGKREIPMTERAYQSFERIVERRKNAKAEPIIVDGYQNFLFLKQDGLPKQATHYQSMLRALVKKYNKTHEDKLPKITPHTFRHTLCTNMANKGMSTNILQYIMGHKNITMTLGYYAHGSFSSARAEMERL</sequence>
<dbReference type="InterPro" id="IPR002104">
    <property type="entry name" value="Integrase_catalytic"/>
</dbReference>
<dbReference type="Gene3D" id="1.10.443.10">
    <property type="entry name" value="Intergrase catalytic core"/>
    <property type="match status" value="1"/>
</dbReference>
<dbReference type="PANTHER" id="PTHR30349">
    <property type="entry name" value="PHAGE INTEGRASE-RELATED"/>
    <property type="match status" value="1"/>
</dbReference>
<dbReference type="GO" id="GO:0006310">
    <property type="term" value="P:DNA recombination"/>
    <property type="evidence" value="ECO:0007669"/>
    <property type="project" value="UniProtKB-KW"/>
</dbReference>
<evidence type="ECO:0000313" key="5">
    <source>
        <dbReference type="EMBL" id="CDS85835.1"/>
    </source>
</evidence>
<comment type="similarity">
    <text evidence="1">Belongs to the 'phage' integrase family.</text>
</comment>
<dbReference type="PANTHER" id="PTHR30349:SF41">
    <property type="entry name" value="INTEGRASE_RECOMBINASE PROTEIN MJ0367-RELATED"/>
    <property type="match status" value="1"/>
</dbReference>
<evidence type="ECO:0000259" key="4">
    <source>
        <dbReference type="PROSITE" id="PS51898"/>
    </source>
</evidence>
<dbReference type="InterPro" id="IPR013762">
    <property type="entry name" value="Integrase-like_cat_sf"/>
</dbReference>